<sequence length="121" mass="14225">MPIHKIDNKLFRLERDVIEVTPISKPDDDWEFTDKSGHLHRWQNGKLPSLKQIVDSPATEEYPASFHFECKRCGESINPGYKSPEYREYEPSLTHFYIDDIQVTKEEFETEYQTASLKLSS</sequence>
<gene>
    <name evidence="1" type="ORF">MM415B02340_0012</name>
</gene>
<dbReference type="EMBL" id="MT142537">
    <property type="protein sequence ID" value="QJA84852.1"/>
    <property type="molecule type" value="Genomic_DNA"/>
</dbReference>
<evidence type="ECO:0000313" key="1">
    <source>
        <dbReference type="EMBL" id="QJA84852.1"/>
    </source>
</evidence>
<accession>A0A6M3KSJ1</accession>
<dbReference type="AlphaFoldDB" id="A0A6M3KSJ1"/>
<proteinExistence type="predicted"/>
<organism evidence="1">
    <name type="scientific">viral metagenome</name>
    <dbReference type="NCBI Taxonomy" id="1070528"/>
    <lineage>
        <taxon>unclassified sequences</taxon>
        <taxon>metagenomes</taxon>
        <taxon>organismal metagenomes</taxon>
    </lineage>
</organism>
<reference evidence="1" key="1">
    <citation type="submission" date="2020-03" db="EMBL/GenBank/DDBJ databases">
        <title>The deep terrestrial virosphere.</title>
        <authorList>
            <person name="Holmfeldt K."/>
            <person name="Nilsson E."/>
            <person name="Simone D."/>
            <person name="Lopez-Fernandez M."/>
            <person name="Wu X."/>
            <person name="de Brujin I."/>
            <person name="Lundin D."/>
            <person name="Andersson A."/>
            <person name="Bertilsson S."/>
            <person name="Dopson M."/>
        </authorList>
    </citation>
    <scope>NUCLEOTIDE SEQUENCE</scope>
    <source>
        <strain evidence="1">MM415B02340</strain>
    </source>
</reference>
<protein>
    <submittedName>
        <fullName evidence="1">Uncharacterized protein</fullName>
    </submittedName>
</protein>
<name>A0A6M3KSJ1_9ZZZZ</name>